<protein>
    <submittedName>
        <fullName evidence="1">Uncharacterized protein</fullName>
    </submittedName>
</protein>
<comment type="caution">
    <text evidence="1">The sequence shown here is derived from an EMBL/GenBank/DDBJ whole genome shotgun (WGS) entry which is preliminary data.</text>
</comment>
<gene>
    <name evidence="1" type="ORF">DPEC_G00059460</name>
</gene>
<evidence type="ECO:0000313" key="1">
    <source>
        <dbReference type="EMBL" id="KAJ8011555.1"/>
    </source>
</evidence>
<evidence type="ECO:0000313" key="2">
    <source>
        <dbReference type="Proteomes" id="UP001157502"/>
    </source>
</evidence>
<organism evidence="1 2">
    <name type="scientific">Dallia pectoralis</name>
    <name type="common">Alaska blackfish</name>
    <dbReference type="NCBI Taxonomy" id="75939"/>
    <lineage>
        <taxon>Eukaryota</taxon>
        <taxon>Metazoa</taxon>
        <taxon>Chordata</taxon>
        <taxon>Craniata</taxon>
        <taxon>Vertebrata</taxon>
        <taxon>Euteleostomi</taxon>
        <taxon>Actinopterygii</taxon>
        <taxon>Neopterygii</taxon>
        <taxon>Teleostei</taxon>
        <taxon>Protacanthopterygii</taxon>
        <taxon>Esociformes</taxon>
        <taxon>Umbridae</taxon>
        <taxon>Dallia</taxon>
    </lineage>
</organism>
<reference evidence="1" key="1">
    <citation type="submission" date="2021-05" db="EMBL/GenBank/DDBJ databases">
        <authorList>
            <person name="Pan Q."/>
            <person name="Jouanno E."/>
            <person name="Zahm M."/>
            <person name="Klopp C."/>
            <person name="Cabau C."/>
            <person name="Louis A."/>
            <person name="Berthelot C."/>
            <person name="Parey E."/>
            <person name="Roest Crollius H."/>
            <person name="Montfort J."/>
            <person name="Robinson-Rechavi M."/>
            <person name="Bouchez O."/>
            <person name="Lampietro C."/>
            <person name="Lopez Roques C."/>
            <person name="Donnadieu C."/>
            <person name="Postlethwait J."/>
            <person name="Bobe J."/>
            <person name="Dillon D."/>
            <person name="Chandos A."/>
            <person name="von Hippel F."/>
            <person name="Guiguen Y."/>
        </authorList>
    </citation>
    <scope>NUCLEOTIDE SEQUENCE</scope>
    <source>
        <strain evidence="1">YG-Jan2019</strain>
    </source>
</reference>
<name>A0ACC2H7B1_DALPE</name>
<sequence length="360" mass="40681">MKVFLLLVVEIGHLYAVGITAVTHSLKHLVTDISGETNFPEFTAVSLLDNCQVGYFDSITMTAVPKTEWIEGNGSDFWDFHTELGIVYYQLFKRRIKGWKNLFNQSMSTGVHALQVIMGCGWDVESGVTNGFLQYGYDGEDFISFDLKTLTWIASVPQAVIKKHMWDNNKADNEYWKNYITQECIDWLKMFLEYGRSSLMRTVPPSVSLLQKTPSSPVTCHATGFYPSRVTVTWKKDGQEQHKDVEYGETLQNDDRTFQKSVHLTVKPEEWKNNKYQCVVQVSGINEDIIKVLTEDEIQTNRGVNDQTPTGIIIGVVVGVVLLLTAAVIGVVIWRKTRRAFIPANPSESFSNSSNNLISS</sequence>
<proteinExistence type="predicted"/>
<dbReference type="Proteomes" id="UP001157502">
    <property type="component" value="Chromosome 5"/>
</dbReference>
<keyword evidence="2" id="KW-1185">Reference proteome</keyword>
<dbReference type="EMBL" id="CM055732">
    <property type="protein sequence ID" value="KAJ8011555.1"/>
    <property type="molecule type" value="Genomic_DNA"/>
</dbReference>
<accession>A0ACC2H7B1</accession>